<dbReference type="GO" id="GO:0005634">
    <property type="term" value="C:nucleus"/>
    <property type="evidence" value="ECO:0007669"/>
    <property type="project" value="TreeGrafter"/>
</dbReference>
<keyword evidence="3" id="KW-1133">Transmembrane helix</keyword>
<comment type="caution">
    <text evidence="5">The sequence shown here is derived from an EMBL/GenBank/DDBJ whole genome shotgun (WGS) entry which is preliminary data.</text>
</comment>
<dbReference type="SUPFAM" id="SSF54928">
    <property type="entry name" value="RNA-binding domain, RBD"/>
    <property type="match status" value="1"/>
</dbReference>
<keyword evidence="3" id="KW-0812">Transmembrane</keyword>
<dbReference type="GO" id="GO:1990904">
    <property type="term" value="C:ribonucleoprotein complex"/>
    <property type="evidence" value="ECO:0007669"/>
    <property type="project" value="TreeGrafter"/>
</dbReference>
<keyword evidence="3" id="KW-0472">Membrane</keyword>
<dbReference type="SMART" id="SM00360">
    <property type="entry name" value="RRM"/>
    <property type="match status" value="1"/>
</dbReference>
<protein>
    <recommendedName>
        <fullName evidence="4">RRM domain-containing protein</fullName>
    </recommendedName>
</protein>
<dbReference type="OrthoDB" id="1749483at2759"/>
<proteinExistence type="predicted"/>
<dbReference type="PANTHER" id="PTHR23003:SF57">
    <property type="entry name" value="RNA-BINDING (RRM_RBD_RNP MOTIFS) FAMILY PROTEIN-RELATED"/>
    <property type="match status" value="1"/>
</dbReference>
<evidence type="ECO:0000256" key="3">
    <source>
        <dbReference type="SAM" id="Phobius"/>
    </source>
</evidence>
<keyword evidence="1 2" id="KW-0694">RNA-binding</keyword>
<dbReference type="GO" id="GO:0005737">
    <property type="term" value="C:cytoplasm"/>
    <property type="evidence" value="ECO:0007669"/>
    <property type="project" value="TreeGrafter"/>
</dbReference>
<dbReference type="InterPro" id="IPR035979">
    <property type="entry name" value="RBD_domain_sf"/>
</dbReference>
<feature type="domain" description="RRM" evidence="4">
    <location>
        <begin position="113"/>
        <end position="183"/>
    </location>
</feature>
<dbReference type="GO" id="GO:0003729">
    <property type="term" value="F:mRNA binding"/>
    <property type="evidence" value="ECO:0007669"/>
    <property type="project" value="TreeGrafter"/>
</dbReference>
<keyword evidence="6" id="KW-1185">Reference proteome</keyword>
<evidence type="ECO:0000313" key="6">
    <source>
        <dbReference type="Proteomes" id="UP000701853"/>
    </source>
</evidence>
<dbReference type="Pfam" id="PF00076">
    <property type="entry name" value="RRM_1"/>
    <property type="match status" value="1"/>
</dbReference>
<dbReference type="InterPro" id="IPR050374">
    <property type="entry name" value="RRT5_SRSF_SR"/>
</dbReference>
<evidence type="ECO:0000256" key="2">
    <source>
        <dbReference type="PROSITE-ProRule" id="PRU00176"/>
    </source>
</evidence>
<dbReference type="InterPro" id="IPR000504">
    <property type="entry name" value="RRM_dom"/>
</dbReference>
<feature type="transmembrane region" description="Helical" evidence="3">
    <location>
        <begin position="67"/>
        <end position="89"/>
    </location>
</feature>
<reference evidence="5 6" key="1">
    <citation type="journal article" date="2021" name="bioRxiv">
        <title>The Gossypium anomalum genome as a resource for cotton improvement and evolutionary analysis of hybrid incompatibility.</title>
        <authorList>
            <person name="Grover C.E."/>
            <person name="Yuan D."/>
            <person name="Arick M.A."/>
            <person name="Miller E.R."/>
            <person name="Hu G."/>
            <person name="Peterson D.G."/>
            <person name="Wendel J.F."/>
            <person name="Udall J.A."/>
        </authorList>
    </citation>
    <scope>NUCLEOTIDE SEQUENCE [LARGE SCALE GENOMIC DNA]</scope>
    <source>
        <strain evidence="5">JFW-Udall</strain>
        <tissue evidence="5">Leaf</tissue>
    </source>
</reference>
<dbReference type="Proteomes" id="UP000701853">
    <property type="component" value="Chromosome 7"/>
</dbReference>
<evidence type="ECO:0000313" key="5">
    <source>
        <dbReference type="EMBL" id="KAG8487943.1"/>
    </source>
</evidence>
<dbReference type="CDD" id="cd00590">
    <property type="entry name" value="RRM_SF"/>
    <property type="match status" value="1"/>
</dbReference>
<dbReference type="InterPro" id="IPR012677">
    <property type="entry name" value="Nucleotide-bd_a/b_plait_sf"/>
</dbReference>
<accession>A0A8J6D1M2</accession>
<sequence>MGSRVVYNWILEKSRRHWSQQASLADFDRRRVCVGKLSFSLAEACGNEMAEALATAGMSRPCMFKAWCMRLLLGMVSLLKVFAFVNVYGTCDFVIPLLSQKKKKKSGERRIVETIFVYNIPNSMHWKGLWALFRYHCDVVDAFIPSKRCRNGKRFGFVRFSNERDTLRAIMRLNGFLLLGKRIGPWSEKLKLKERVSWIEVSGVPLHCWNYETCKRVAGLWGKLVPVGKNLTKVHNFKKIELLIFISQTNMIDEVVSLEVGDIIFSIKVRERGLSELKKDNFISKYSWKKKEEVSISEAGSVVNSRPKIQSGGIKSGKTGALMVANLENGKKSNECQNMMEVDNEEVENAETFIPDDLIGPEEERKKMDRVKLKEKERKSRKEDERIVNLSLLDLDISNRMKVILKEVNNT</sequence>
<dbReference type="Gene3D" id="3.30.70.330">
    <property type="match status" value="1"/>
</dbReference>
<evidence type="ECO:0000259" key="4">
    <source>
        <dbReference type="PROSITE" id="PS50102"/>
    </source>
</evidence>
<organism evidence="5 6">
    <name type="scientific">Gossypium anomalum</name>
    <dbReference type="NCBI Taxonomy" id="47600"/>
    <lineage>
        <taxon>Eukaryota</taxon>
        <taxon>Viridiplantae</taxon>
        <taxon>Streptophyta</taxon>
        <taxon>Embryophyta</taxon>
        <taxon>Tracheophyta</taxon>
        <taxon>Spermatophyta</taxon>
        <taxon>Magnoliopsida</taxon>
        <taxon>eudicotyledons</taxon>
        <taxon>Gunneridae</taxon>
        <taxon>Pentapetalae</taxon>
        <taxon>rosids</taxon>
        <taxon>malvids</taxon>
        <taxon>Malvales</taxon>
        <taxon>Malvaceae</taxon>
        <taxon>Malvoideae</taxon>
        <taxon>Gossypium</taxon>
    </lineage>
</organism>
<dbReference type="EMBL" id="JAHUZN010000007">
    <property type="protein sequence ID" value="KAG8487943.1"/>
    <property type="molecule type" value="Genomic_DNA"/>
</dbReference>
<gene>
    <name evidence="5" type="ORF">CXB51_018262</name>
</gene>
<dbReference type="PANTHER" id="PTHR23003">
    <property type="entry name" value="RNA RECOGNITION MOTIF RRM DOMAIN CONTAINING PROTEIN"/>
    <property type="match status" value="1"/>
</dbReference>
<dbReference type="PROSITE" id="PS50102">
    <property type="entry name" value="RRM"/>
    <property type="match status" value="1"/>
</dbReference>
<dbReference type="AlphaFoldDB" id="A0A8J6D1M2"/>
<name>A0A8J6D1M2_9ROSI</name>
<evidence type="ECO:0000256" key="1">
    <source>
        <dbReference type="ARBA" id="ARBA00022884"/>
    </source>
</evidence>